<dbReference type="OrthoDB" id="9941894at2"/>
<dbReference type="RefSeq" id="WP_022565582.1">
    <property type="nucleotide sequence ID" value="NZ_VBUS01000004.1"/>
</dbReference>
<keyword evidence="2" id="KW-1185">Reference proteome</keyword>
<evidence type="ECO:0000313" key="2">
    <source>
        <dbReference type="Proteomes" id="UP000017048"/>
    </source>
</evidence>
<gene>
    <name evidence="1" type="ORF">NCAST_05_03430</name>
</gene>
<dbReference type="AlphaFoldDB" id="U5E6J6"/>
<dbReference type="STRING" id="1824.SAMN05444423_106327"/>
<organism evidence="1 2">
    <name type="scientific">Nocardia asteroides NBRC 15531</name>
    <dbReference type="NCBI Taxonomy" id="1110697"/>
    <lineage>
        <taxon>Bacteria</taxon>
        <taxon>Bacillati</taxon>
        <taxon>Actinomycetota</taxon>
        <taxon>Actinomycetes</taxon>
        <taxon>Mycobacteriales</taxon>
        <taxon>Nocardiaceae</taxon>
        <taxon>Nocardia</taxon>
    </lineage>
</organism>
<dbReference type="EMBL" id="BAFO02000005">
    <property type="protein sequence ID" value="GAD81906.1"/>
    <property type="molecule type" value="Genomic_DNA"/>
</dbReference>
<protein>
    <submittedName>
        <fullName evidence="1">Uncharacterized protein</fullName>
    </submittedName>
</protein>
<evidence type="ECO:0000313" key="1">
    <source>
        <dbReference type="EMBL" id="GAD81906.1"/>
    </source>
</evidence>
<dbReference type="GeneID" id="91519867"/>
<proteinExistence type="predicted"/>
<accession>U5E6J6</accession>
<sequence>MSAVTIAVIAGFVGSLLTIRALGRANPAHEPMTAVGVLPVRATDNSPRRAMMDR</sequence>
<dbReference type="Proteomes" id="UP000017048">
    <property type="component" value="Unassembled WGS sequence"/>
</dbReference>
<name>U5E6J6_NOCAS</name>
<reference evidence="1 2" key="1">
    <citation type="journal article" date="2014" name="BMC Genomics">
        <title>Genome based analysis of type-I polyketide synthase and nonribosomal peptide synthetase gene clusters in seven strains of five representative Nocardia species.</title>
        <authorList>
            <person name="Komaki H."/>
            <person name="Ichikawa N."/>
            <person name="Hosoyama A."/>
            <person name="Takahashi-Nakaguchi A."/>
            <person name="Matsuzawa T."/>
            <person name="Suzuki K."/>
            <person name="Fujita N."/>
            <person name="Gonoi T."/>
        </authorList>
    </citation>
    <scope>NUCLEOTIDE SEQUENCE [LARGE SCALE GENOMIC DNA]</scope>
    <source>
        <strain evidence="1 2">NBRC 15531</strain>
    </source>
</reference>
<comment type="caution">
    <text evidence="1">The sequence shown here is derived from an EMBL/GenBank/DDBJ whole genome shotgun (WGS) entry which is preliminary data.</text>
</comment>